<feature type="domain" description="Excalibur calcium-binding" evidence="3">
    <location>
        <begin position="306"/>
        <end position="342"/>
    </location>
</feature>
<proteinExistence type="predicted"/>
<sequence>MQNLQAKGLSALVAISILFAGTGCQSNSASATPPESSKTLDTAPATAAPAELPIISERAPTPMGEESVRGAPADPSAGTALAQLETIAIKGRAPKTGYDRDVFGQGWKDLDRNGCDARNDILNRDLTNTVHKPGTHRCVVASGVLADPFTATTIHFVRGNATSTAVQIDHVVPLSDAWQKGAQQLVPEQREAFGNDPLNLLATDGPTNGAKSDGDAATWLPPNKSFRCEYVAIQTAVKAKYGLWMTQAEHDAIQRILTSSCPDQPVPTDEGGVAVPIAAEPAPVPETVQDTPTAPVPGPVSGPDVVYKNCTAVRSAGVAPIRVGDPGWDTKFDRDGDGVGCE</sequence>
<dbReference type="Pfam" id="PF05901">
    <property type="entry name" value="Excalibur"/>
    <property type="match status" value="1"/>
</dbReference>
<evidence type="ECO:0000313" key="4">
    <source>
        <dbReference type="EMBL" id="GLB65931.1"/>
    </source>
</evidence>
<feature type="signal peptide" evidence="2">
    <location>
        <begin position="1"/>
        <end position="31"/>
    </location>
</feature>
<evidence type="ECO:0000259" key="3">
    <source>
        <dbReference type="SMART" id="SM00894"/>
    </source>
</evidence>
<feature type="chain" id="PRO_5047204504" evidence="2">
    <location>
        <begin position="32"/>
        <end position="342"/>
    </location>
</feature>
<dbReference type="InterPro" id="IPR011089">
    <property type="entry name" value="GmrSD_C"/>
</dbReference>
<organism evidence="4 5">
    <name type="scientific">Arthrobacter mangrovi</name>
    <dbReference type="NCBI Taxonomy" id="2966350"/>
    <lineage>
        <taxon>Bacteria</taxon>
        <taxon>Bacillati</taxon>
        <taxon>Actinomycetota</taxon>
        <taxon>Actinomycetes</taxon>
        <taxon>Micrococcales</taxon>
        <taxon>Micrococcaceae</taxon>
        <taxon>Arthrobacter</taxon>
    </lineage>
</organism>
<keyword evidence="5" id="KW-1185">Reference proteome</keyword>
<evidence type="ECO:0000313" key="5">
    <source>
        <dbReference type="Proteomes" id="UP001209654"/>
    </source>
</evidence>
<reference evidence="4 5" key="1">
    <citation type="journal article" date="2023" name="Int. J. Syst. Evol. Microbiol.">
        <title>Arthrobacter mangrovi sp. nov., an actinobacterium isolated from the rhizosphere of a mangrove.</title>
        <authorList>
            <person name="Hamada M."/>
            <person name="Saitou S."/>
            <person name="Enomoto N."/>
            <person name="Nanri K."/>
            <person name="Hidaka K."/>
            <person name="Miura T."/>
            <person name="Tamura T."/>
        </authorList>
    </citation>
    <scope>NUCLEOTIDE SEQUENCE [LARGE SCALE GENOMIC DNA]</scope>
    <source>
        <strain evidence="4 5">NBRC 112813</strain>
    </source>
</reference>
<dbReference type="Proteomes" id="UP001209654">
    <property type="component" value="Unassembled WGS sequence"/>
</dbReference>
<accession>A0ABQ5MPK7</accession>
<feature type="compositionally biased region" description="Polar residues" evidence="1">
    <location>
        <begin position="26"/>
        <end position="40"/>
    </location>
</feature>
<dbReference type="EMBL" id="BRVS01000001">
    <property type="protein sequence ID" value="GLB65931.1"/>
    <property type="molecule type" value="Genomic_DNA"/>
</dbReference>
<dbReference type="InterPro" id="IPR008613">
    <property type="entry name" value="Excalibur_Ca-bd_domain"/>
</dbReference>
<feature type="region of interest" description="Disordered" evidence="1">
    <location>
        <begin position="26"/>
        <end position="50"/>
    </location>
</feature>
<evidence type="ECO:0000256" key="1">
    <source>
        <dbReference type="SAM" id="MobiDB-lite"/>
    </source>
</evidence>
<dbReference type="PANTHER" id="PTHR24094">
    <property type="entry name" value="SECRETED PROTEIN"/>
    <property type="match status" value="1"/>
</dbReference>
<dbReference type="Pfam" id="PF07510">
    <property type="entry name" value="GmrSD_C"/>
    <property type="match status" value="1"/>
</dbReference>
<protein>
    <submittedName>
        <fullName evidence="4">Calcium-binding protein</fullName>
    </submittedName>
</protein>
<keyword evidence="2" id="KW-0732">Signal</keyword>
<dbReference type="SMART" id="SM00894">
    <property type="entry name" value="Excalibur"/>
    <property type="match status" value="1"/>
</dbReference>
<name>A0ABQ5MPK7_9MICC</name>
<evidence type="ECO:0000256" key="2">
    <source>
        <dbReference type="SAM" id="SignalP"/>
    </source>
</evidence>
<dbReference type="RefSeq" id="WP_264794091.1">
    <property type="nucleotide sequence ID" value="NZ_BRVS01000001.1"/>
</dbReference>
<comment type="caution">
    <text evidence="4">The sequence shown here is derived from an EMBL/GenBank/DDBJ whole genome shotgun (WGS) entry which is preliminary data.</text>
</comment>
<dbReference type="PROSITE" id="PS51257">
    <property type="entry name" value="PROKAR_LIPOPROTEIN"/>
    <property type="match status" value="1"/>
</dbReference>
<gene>
    <name evidence="4" type="ORF">AHIS1636_03700</name>
</gene>
<dbReference type="PANTHER" id="PTHR24094:SF15">
    <property type="entry name" value="AMP-DEPENDENT SYNTHETASE_LIGASE DOMAIN-CONTAINING PROTEIN-RELATED"/>
    <property type="match status" value="1"/>
</dbReference>